<accession>A0A915ZFJ6</accession>
<comment type="caution">
    <text evidence="1">The sequence shown here is derived from an EMBL/GenBank/DDBJ whole genome shotgun (WGS) entry which is preliminary data.</text>
</comment>
<proteinExistence type="predicted"/>
<dbReference type="Proteomes" id="UP000684084">
    <property type="component" value="Unassembled WGS sequence"/>
</dbReference>
<dbReference type="EMBL" id="CAGKOT010000033">
    <property type="protein sequence ID" value="CAB5374538.1"/>
    <property type="molecule type" value="Genomic_DNA"/>
</dbReference>
<sequence length="74" mass="8423">MNSPRTRDAKINVLRLSHRPACDQPHGTPSQSATIFQAIVTRKLFFIFLSLQRTTVKFPSTTNISYNISNINIF</sequence>
<dbReference type="AlphaFoldDB" id="A0A915ZFJ6"/>
<gene>
    <name evidence="1" type="ORF">CHRIB12_LOCUS14493</name>
</gene>
<evidence type="ECO:0000313" key="2">
    <source>
        <dbReference type="Proteomes" id="UP000684084"/>
    </source>
</evidence>
<reference evidence="1" key="1">
    <citation type="submission" date="2020-05" db="EMBL/GenBank/DDBJ databases">
        <authorList>
            <person name="Rincon C."/>
            <person name="Sanders R I."/>
            <person name="Robbins C."/>
            <person name="Chaturvedi A."/>
        </authorList>
    </citation>
    <scope>NUCLEOTIDE SEQUENCE</scope>
    <source>
        <strain evidence="1">CHB12</strain>
    </source>
</reference>
<organism evidence="1 2">
    <name type="scientific">Rhizophagus irregularis</name>
    <dbReference type="NCBI Taxonomy" id="588596"/>
    <lineage>
        <taxon>Eukaryota</taxon>
        <taxon>Fungi</taxon>
        <taxon>Fungi incertae sedis</taxon>
        <taxon>Mucoromycota</taxon>
        <taxon>Glomeromycotina</taxon>
        <taxon>Glomeromycetes</taxon>
        <taxon>Glomerales</taxon>
        <taxon>Glomeraceae</taxon>
        <taxon>Rhizophagus</taxon>
    </lineage>
</organism>
<name>A0A915ZFJ6_9GLOM</name>
<protein>
    <submittedName>
        <fullName evidence="1">Uncharacterized protein</fullName>
    </submittedName>
</protein>
<evidence type="ECO:0000313" key="1">
    <source>
        <dbReference type="EMBL" id="CAB5374538.1"/>
    </source>
</evidence>